<proteinExistence type="predicted"/>
<dbReference type="EMBL" id="BGPR01113665">
    <property type="protein sequence ID" value="GBM98718.1"/>
    <property type="molecule type" value="Genomic_DNA"/>
</dbReference>
<evidence type="ECO:0000313" key="2">
    <source>
        <dbReference type="Proteomes" id="UP000499080"/>
    </source>
</evidence>
<dbReference type="Proteomes" id="UP000499080">
    <property type="component" value="Unassembled WGS sequence"/>
</dbReference>
<comment type="caution">
    <text evidence="1">The sequence shown here is derived from an EMBL/GenBank/DDBJ whole genome shotgun (WGS) entry which is preliminary data.</text>
</comment>
<protein>
    <submittedName>
        <fullName evidence="1">Uncharacterized protein</fullName>
    </submittedName>
</protein>
<reference evidence="1 2" key="1">
    <citation type="journal article" date="2019" name="Sci. Rep.">
        <title>Orb-weaving spider Araneus ventricosus genome elucidates the spidroin gene catalogue.</title>
        <authorList>
            <person name="Kono N."/>
            <person name="Nakamura H."/>
            <person name="Ohtoshi R."/>
            <person name="Moran D.A.P."/>
            <person name="Shinohara A."/>
            <person name="Yoshida Y."/>
            <person name="Fujiwara M."/>
            <person name="Mori M."/>
            <person name="Tomita M."/>
            <person name="Arakawa K."/>
        </authorList>
    </citation>
    <scope>NUCLEOTIDE SEQUENCE [LARGE SCALE GENOMIC DNA]</scope>
</reference>
<dbReference type="AlphaFoldDB" id="A0A4Y2KA04"/>
<accession>A0A4Y2KA04</accession>
<keyword evidence="2" id="KW-1185">Reference proteome</keyword>
<organism evidence="1 2">
    <name type="scientific">Araneus ventricosus</name>
    <name type="common">Orbweaver spider</name>
    <name type="synonym">Epeira ventricosa</name>
    <dbReference type="NCBI Taxonomy" id="182803"/>
    <lineage>
        <taxon>Eukaryota</taxon>
        <taxon>Metazoa</taxon>
        <taxon>Ecdysozoa</taxon>
        <taxon>Arthropoda</taxon>
        <taxon>Chelicerata</taxon>
        <taxon>Arachnida</taxon>
        <taxon>Araneae</taxon>
        <taxon>Araneomorphae</taxon>
        <taxon>Entelegynae</taxon>
        <taxon>Araneoidea</taxon>
        <taxon>Araneidae</taxon>
        <taxon>Araneus</taxon>
    </lineage>
</organism>
<name>A0A4Y2KA04_ARAVE</name>
<evidence type="ECO:0000313" key="1">
    <source>
        <dbReference type="EMBL" id="GBM98718.1"/>
    </source>
</evidence>
<sequence length="156" mass="17520">MSIPRQSTADIWMDIASSPDKQMSQRRNAPSELTFVSSHAPCWLFPFLRFHPSTDEEWFPLTCSPCYLNPSSPMSTGHLDGHQIFFGPDAKNAAAGMLQLINLVSHHALLRLSSNLSDSPSTDEECSRAMLNLLIMLSSRLVTPTFGWSIKYSFWL</sequence>
<gene>
    <name evidence="1" type="ORF">AVEN_236160_1</name>
</gene>